<sequence>MRNRILLSLLLGAALLFTACKRNSVQLTRTTAEGEVPRQGNLVFQFSKALVADSLLNTWDSTEYVRFEPAIRGRFRWEAPDRLIFSPEGNLAPATDYRARVTNEVLRWSRFNDVQNGDALRFHTPLLQLNDAQVTWVLPEGNGSSALPQVALDFNYPVKASELREKLKLQVDGKDAPWELVTASSSSTMLLRLTGFKSEDRDYEANLQIDGGLLPEGGRSASPEPMKAQLTIPSPYVLNINNVESEHDGTEGLVRIYTSQQLQPQALTSLIRFEPAVRYTAEYTDYGIALRSEQFTPENSYSLVVARGLRGRIGGVLKEESNNQVVFGALEPDIHFTSNKALYLSKRGSGNIEVRITNLPKVKLVISKIYENNILQVRRNGYSPRSADVDGSAQTASYREDSEGGEEGYEEASAMGGDVIYSQEIDTRSLPKSGHGRLLNLAQFRDRLPDFRGIYHVEIRSSSEYWESDSRLISFSDIGLIARQGGDHLYVFANSIKTATPQAGVTISAYGSNNQLLGTGTTNNDGVLELKLARREFSGFRPALLIARTADDMNYLPFSGTRVGTSRFDVGGKRLSVAGLDAFIWAERDIYRPGETLHFAMLLRDRAWKSPGELPLKYKFLFPNGKEFRSGLKSLNEGGMAEGAIELPTSAITGSYTLELYSSNDVLLATQTFNVEEFVPDRIKVSAKLDKSGYRPGEVAALAINAVNFFGPPAANRNYELEVQVRGATFRPKGFGEYDFSLSEAGNIHDKEVKEGRTDASGNASESFAIPALYNEHGLLQASFFATVFDETGRPVARKAVADIFTQPVFFGLQDDGYSYYTLNQPATFNLAAVSQDGAAVAASAQVRVIKHEYKTVLTKSGEYFRYESQEQDKILHDAPLMLRGKGVFTFVPRTPGSYELRVYRPGADAYVSKKFYSYGAWGGDNSSFEVNNEGQVTIELDKDSYKTGQSARVLFKAPFSGRMLVTVERDGVLSYRYLDVTRRSASMDLKLEAAHVPNVYITATLFKPHEVSDIPLTVAHGFRSVAVEEPGRHMDVRIEANKTSRSNRRQTVRVKAAPGSYVTLAAVDNGVLQITDFKTPDPYGYYYQKRALEVQGYDLYPLLFPELRARLSSTGGDGGNDMNKRVNPMPAKRVKILSYWSGIRRADGSGWADFTFDVPQFSGQVRLMALTVSGDRFGSAEGTMQVADPVVLSTALPRFLSPGDTAYVPLTITNTTSRSSTGTASLQVSGPLQVAGAASQSVTLAPNSEARVQFRVVANSLGVGKVTSRVEALGETFTEAIEISARPPSTLQQRSGSGSVTGGVRQRIDIPEGDFLQGSSNFQLLVSRSPVVELADQLRWLVQYPYGCTEQTVSSAFPQLYYGDLATLVNDRSDRRNGAAANVLEAIRKIKMRQLYNGAVTLWDGEHSEDWWTTVYAAHFLVEAKKAGYEVDNSLLKSMMGYLQAKLKNRNYITYFYNRNQSRRIAPKEVPYSLYVLTLAGRPNVPAMNFYKANPDYLALDGKYLLSAAYALAGDRRSFGAFLPRSFSGEVSLPQTGGAFYSEARDEALALNALLEADPGNAQVGQMARHVADRLKTQRYLNTQERIFSFLALGKLARGSAASDVSAEIRVGGRSVARVADGAWKGTRAQLGAGPIELVTRGNGRLYYSWVAEGISRSGAYVQEDSYVRIRRQYFDRYGKPVSGNSFRQNELVVVALTVEKAYSNTLDNLVLTDLLPAGFEIENPRTSEVPGLDWIRDGRQPDALDVRDDRIHFFVDLPGNRQTYYYAVRAVSPGVFRQGPASADALYRGEIHSYHGAGRIRVLPQ</sequence>
<protein>
    <submittedName>
        <fullName evidence="7">Alpha-2-macroglobulin family protein</fullName>
    </submittedName>
</protein>
<dbReference type="Pfam" id="PF11974">
    <property type="entry name" value="bMG3"/>
    <property type="match status" value="1"/>
</dbReference>
<dbReference type="Proteomes" id="UP000295164">
    <property type="component" value="Unassembled WGS sequence"/>
</dbReference>
<dbReference type="InterPro" id="IPR041203">
    <property type="entry name" value="Bact_A2M_MG5"/>
</dbReference>
<dbReference type="Gene3D" id="2.60.40.10">
    <property type="entry name" value="Immunoglobulins"/>
    <property type="match status" value="1"/>
</dbReference>
<dbReference type="Pfam" id="PF07703">
    <property type="entry name" value="A2M_BRD"/>
    <property type="match status" value="1"/>
</dbReference>
<dbReference type="Pfam" id="PF01835">
    <property type="entry name" value="MG2"/>
    <property type="match status" value="1"/>
</dbReference>
<evidence type="ECO:0000256" key="3">
    <source>
        <dbReference type="SAM" id="MobiDB-lite"/>
    </source>
</evidence>
<dbReference type="InterPro" id="IPR041462">
    <property type="entry name" value="Bact_A2M_MG6"/>
</dbReference>
<dbReference type="SUPFAM" id="SSF48239">
    <property type="entry name" value="Terpenoid cyclases/Protein prenyltransferases"/>
    <property type="match status" value="1"/>
</dbReference>
<dbReference type="RefSeq" id="WP_131852143.1">
    <property type="nucleotide sequence ID" value="NZ_SKFH01000015.1"/>
</dbReference>
<name>A0A4V6P667_9BACT</name>
<dbReference type="PROSITE" id="PS51257">
    <property type="entry name" value="PROKAR_LIPOPROTEIN"/>
    <property type="match status" value="1"/>
</dbReference>
<dbReference type="Pfam" id="PF17962">
    <property type="entry name" value="bMG6"/>
    <property type="match status" value="1"/>
</dbReference>
<dbReference type="InterPro" id="IPR008930">
    <property type="entry name" value="Terpenoid_cyclase/PrenylTrfase"/>
</dbReference>
<dbReference type="InterPro" id="IPR047565">
    <property type="entry name" value="Alpha-macroglob_thiol-ester_cl"/>
</dbReference>
<feature type="region of interest" description="Disordered" evidence="3">
    <location>
        <begin position="383"/>
        <end position="409"/>
    </location>
</feature>
<reference evidence="7 8" key="1">
    <citation type="submission" date="2019-03" db="EMBL/GenBank/DDBJ databases">
        <authorList>
            <person name="Kim M.K.M."/>
        </authorList>
    </citation>
    <scope>NUCLEOTIDE SEQUENCE [LARGE SCALE GENOMIC DNA]</scope>
    <source>
        <strain evidence="7 8">17J68-15</strain>
    </source>
</reference>
<dbReference type="CDD" id="cd02891">
    <property type="entry name" value="A2M_like"/>
    <property type="match status" value="1"/>
</dbReference>
<dbReference type="SMART" id="SM01360">
    <property type="entry name" value="A2M"/>
    <property type="match status" value="1"/>
</dbReference>
<evidence type="ECO:0000256" key="4">
    <source>
        <dbReference type="SAM" id="SignalP"/>
    </source>
</evidence>
<organism evidence="7 8">
    <name type="scientific">Flaviaesturariibacter aridisoli</name>
    <dbReference type="NCBI Taxonomy" id="2545761"/>
    <lineage>
        <taxon>Bacteria</taxon>
        <taxon>Pseudomonadati</taxon>
        <taxon>Bacteroidota</taxon>
        <taxon>Chitinophagia</taxon>
        <taxon>Chitinophagales</taxon>
        <taxon>Chitinophagaceae</taxon>
        <taxon>Flaviaestuariibacter</taxon>
    </lineage>
</organism>
<dbReference type="OrthoDB" id="9767116at2"/>
<dbReference type="InterPro" id="IPR041246">
    <property type="entry name" value="Bact_MG10"/>
</dbReference>
<dbReference type="GO" id="GO:0004866">
    <property type="term" value="F:endopeptidase inhibitor activity"/>
    <property type="evidence" value="ECO:0007669"/>
    <property type="project" value="InterPro"/>
</dbReference>
<dbReference type="SMART" id="SM01359">
    <property type="entry name" value="A2M_N_2"/>
    <property type="match status" value="1"/>
</dbReference>
<dbReference type="Pfam" id="PF00207">
    <property type="entry name" value="A2M"/>
    <property type="match status" value="1"/>
</dbReference>
<dbReference type="InterPro" id="IPR011625">
    <property type="entry name" value="A2M_N_BRD"/>
</dbReference>
<dbReference type="Pfam" id="PF17972">
    <property type="entry name" value="bMG5"/>
    <property type="match status" value="1"/>
</dbReference>
<evidence type="ECO:0000313" key="7">
    <source>
        <dbReference type="EMBL" id="TCZ70574.1"/>
    </source>
</evidence>
<evidence type="ECO:0000313" key="8">
    <source>
        <dbReference type="Proteomes" id="UP000295164"/>
    </source>
</evidence>
<evidence type="ECO:0000259" key="5">
    <source>
        <dbReference type="SMART" id="SM01359"/>
    </source>
</evidence>
<feature type="signal peptide" evidence="4">
    <location>
        <begin position="1"/>
        <end position="24"/>
    </location>
</feature>
<dbReference type="InterPro" id="IPR051802">
    <property type="entry name" value="YfhM-like"/>
</dbReference>
<feature type="domain" description="Alpha-2-macroglobulin bait region" evidence="5">
    <location>
        <begin position="937"/>
        <end position="1075"/>
    </location>
</feature>
<evidence type="ECO:0000256" key="2">
    <source>
        <dbReference type="ARBA" id="ARBA00022729"/>
    </source>
</evidence>
<dbReference type="Pfam" id="PF17973">
    <property type="entry name" value="bMG10"/>
    <property type="match status" value="1"/>
</dbReference>
<evidence type="ECO:0000256" key="1">
    <source>
        <dbReference type="ARBA" id="ARBA00010556"/>
    </source>
</evidence>
<dbReference type="InterPro" id="IPR021868">
    <property type="entry name" value="Alpha_2_Macroglob_MG3"/>
</dbReference>
<gene>
    <name evidence="7" type="ORF">E0486_10565</name>
</gene>
<dbReference type="InterPro" id="IPR013783">
    <property type="entry name" value="Ig-like_fold"/>
</dbReference>
<dbReference type="Gene3D" id="2.60.40.1930">
    <property type="match status" value="1"/>
</dbReference>
<dbReference type="PANTHER" id="PTHR40094:SF1">
    <property type="entry name" value="UBIQUITIN DOMAIN-CONTAINING PROTEIN"/>
    <property type="match status" value="1"/>
</dbReference>
<accession>A0A4V6P667</accession>
<feature type="chain" id="PRO_5020695671" evidence="4">
    <location>
        <begin position="25"/>
        <end position="1807"/>
    </location>
</feature>
<feature type="domain" description="Alpha-2-macroglobulin" evidence="6">
    <location>
        <begin position="1139"/>
        <end position="1227"/>
    </location>
</feature>
<dbReference type="InterPro" id="IPR001599">
    <property type="entry name" value="Macroglobln_a2"/>
</dbReference>
<comment type="caution">
    <text evidence="7">The sequence shown here is derived from an EMBL/GenBank/DDBJ whole genome shotgun (WGS) entry which is preliminary data.</text>
</comment>
<dbReference type="EMBL" id="SKFH01000015">
    <property type="protein sequence ID" value="TCZ70574.1"/>
    <property type="molecule type" value="Genomic_DNA"/>
</dbReference>
<dbReference type="PANTHER" id="PTHR40094">
    <property type="entry name" value="ALPHA-2-MACROGLOBULIN HOMOLOG"/>
    <property type="match status" value="1"/>
</dbReference>
<keyword evidence="2 4" id="KW-0732">Signal</keyword>
<dbReference type="SMART" id="SM01419">
    <property type="entry name" value="Thiol-ester_cl"/>
    <property type="match status" value="1"/>
</dbReference>
<dbReference type="InterPro" id="IPR002890">
    <property type="entry name" value="MG2"/>
</dbReference>
<proteinExistence type="inferred from homology"/>
<comment type="similarity">
    <text evidence="1">Belongs to the protease inhibitor I39 (alpha-2-macroglobulin) family. Bacterial alpha-2-macroglobulin subfamily.</text>
</comment>
<evidence type="ECO:0000259" key="6">
    <source>
        <dbReference type="SMART" id="SM01360"/>
    </source>
</evidence>
<keyword evidence="8" id="KW-1185">Reference proteome</keyword>
<dbReference type="Gene3D" id="1.50.10.20">
    <property type="match status" value="1"/>
</dbReference>